<dbReference type="CDD" id="cd00555">
    <property type="entry name" value="Maf"/>
    <property type="match status" value="1"/>
</dbReference>
<comment type="subcellular location">
    <subcellularLocation>
        <location evidence="4">Cytoplasm</location>
    </subcellularLocation>
</comment>
<sequence>MQDNVRAPAQLILASTSPSRRALLNNARLDFSSIRPHVDERAVETPYVKTGASPEFLAGLLSRAKALDVANRIPGVYVIGGDQVMAFEGAAYSKPESRHEAKAHLSRLSGKTHYLHSAFAIARDDVVLFEDCQTAKLTMRTLSEPEIEAYLSRISDEALFSSGVYQLEGLGVQLFSKIEGDYFTILGMPMLSLLSALRTLGVRP</sequence>
<evidence type="ECO:0000313" key="6">
    <source>
        <dbReference type="Proteomes" id="UP000295097"/>
    </source>
</evidence>
<evidence type="ECO:0000256" key="2">
    <source>
        <dbReference type="ARBA" id="ARBA00022801"/>
    </source>
</evidence>
<dbReference type="AlphaFoldDB" id="A0A4R3NX57"/>
<proteinExistence type="inferred from homology"/>
<keyword evidence="3 4" id="KW-0546">Nucleotide metabolism</keyword>
<feature type="active site" description="Proton acceptor" evidence="4">
    <location>
        <position position="82"/>
    </location>
</feature>
<organism evidence="5 6">
    <name type="scientific">Martelella mediterranea</name>
    <dbReference type="NCBI Taxonomy" id="293089"/>
    <lineage>
        <taxon>Bacteria</taxon>
        <taxon>Pseudomonadati</taxon>
        <taxon>Pseudomonadota</taxon>
        <taxon>Alphaproteobacteria</taxon>
        <taxon>Hyphomicrobiales</taxon>
        <taxon>Aurantimonadaceae</taxon>
        <taxon>Martelella</taxon>
    </lineage>
</organism>
<dbReference type="GO" id="GO:0047429">
    <property type="term" value="F:nucleoside triphosphate diphosphatase activity"/>
    <property type="evidence" value="ECO:0007669"/>
    <property type="project" value="UniProtKB-EC"/>
</dbReference>
<dbReference type="EMBL" id="SMAR01000002">
    <property type="protein sequence ID" value="TCT44677.1"/>
    <property type="molecule type" value="Genomic_DNA"/>
</dbReference>
<comment type="catalytic activity">
    <reaction evidence="4">
        <text>a 2'-deoxyribonucleoside 5'-triphosphate + H2O = a 2'-deoxyribonucleoside 5'-phosphate + diphosphate + H(+)</text>
        <dbReference type="Rhea" id="RHEA:44644"/>
        <dbReference type="ChEBI" id="CHEBI:15377"/>
        <dbReference type="ChEBI" id="CHEBI:15378"/>
        <dbReference type="ChEBI" id="CHEBI:33019"/>
        <dbReference type="ChEBI" id="CHEBI:61560"/>
        <dbReference type="ChEBI" id="CHEBI:65317"/>
        <dbReference type="EC" id="3.6.1.9"/>
    </reaction>
</comment>
<dbReference type="RefSeq" id="WP_132308218.1">
    <property type="nucleotide sequence ID" value="NZ_SMAR01000002.1"/>
</dbReference>
<keyword evidence="4" id="KW-0963">Cytoplasm</keyword>
<dbReference type="InterPro" id="IPR029001">
    <property type="entry name" value="ITPase-like_fam"/>
</dbReference>
<evidence type="ECO:0000256" key="1">
    <source>
        <dbReference type="ARBA" id="ARBA00001968"/>
    </source>
</evidence>
<dbReference type="GO" id="GO:0009117">
    <property type="term" value="P:nucleotide metabolic process"/>
    <property type="evidence" value="ECO:0007669"/>
    <property type="project" value="UniProtKB-KW"/>
</dbReference>
<comment type="caution">
    <text evidence="5">The sequence shown here is derived from an EMBL/GenBank/DDBJ whole genome shotgun (WGS) entry which is preliminary data.</text>
</comment>
<accession>A0A4R3NX57</accession>
<dbReference type="Gene3D" id="3.90.950.10">
    <property type="match status" value="1"/>
</dbReference>
<comment type="catalytic activity">
    <reaction evidence="4">
        <text>a ribonucleoside 5'-triphosphate + H2O = a ribonucleoside 5'-phosphate + diphosphate + H(+)</text>
        <dbReference type="Rhea" id="RHEA:23996"/>
        <dbReference type="ChEBI" id="CHEBI:15377"/>
        <dbReference type="ChEBI" id="CHEBI:15378"/>
        <dbReference type="ChEBI" id="CHEBI:33019"/>
        <dbReference type="ChEBI" id="CHEBI:58043"/>
        <dbReference type="ChEBI" id="CHEBI:61557"/>
        <dbReference type="EC" id="3.6.1.9"/>
    </reaction>
</comment>
<dbReference type="OrthoDB" id="9813962at2"/>
<name>A0A4R3NX57_9HYPH</name>
<comment type="similarity">
    <text evidence="4">Belongs to the Maf family.</text>
</comment>
<evidence type="ECO:0000313" key="5">
    <source>
        <dbReference type="EMBL" id="TCT44677.1"/>
    </source>
</evidence>
<dbReference type="HAMAP" id="MF_00528">
    <property type="entry name" value="Maf"/>
    <property type="match status" value="1"/>
</dbReference>
<gene>
    <name evidence="5" type="ORF">EDC90_1002227</name>
</gene>
<protein>
    <recommendedName>
        <fullName evidence="4">Nucleoside triphosphate pyrophosphatase</fullName>
        <ecNumber evidence="4">3.6.1.9</ecNumber>
    </recommendedName>
    <alternativeName>
        <fullName evidence="4">Nucleotide pyrophosphatase</fullName>
        <shortName evidence="4">Nucleotide PPase</shortName>
    </alternativeName>
</protein>
<reference evidence="5 6" key="1">
    <citation type="submission" date="2019-03" db="EMBL/GenBank/DDBJ databases">
        <title>Freshwater and sediment microbial communities from various areas in North America, analyzing microbe dynamics in response to fracking.</title>
        <authorList>
            <person name="Lamendella R."/>
        </authorList>
    </citation>
    <scope>NUCLEOTIDE SEQUENCE [LARGE SCALE GENOMIC DNA]</scope>
    <source>
        <strain evidence="5 6">175.2</strain>
    </source>
</reference>
<evidence type="ECO:0000256" key="3">
    <source>
        <dbReference type="ARBA" id="ARBA00023080"/>
    </source>
</evidence>
<evidence type="ECO:0000256" key="4">
    <source>
        <dbReference type="HAMAP-Rule" id="MF_00528"/>
    </source>
</evidence>
<keyword evidence="6" id="KW-1185">Reference proteome</keyword>
<keyword evidence="2 4" id="KW-0378">Hydrolase</keyword>
<dbReference type="SUPFAM" id="SSF52972">
    <property type="entry name" value="ITPase-like"/>
    <property type="match status" value="1"/>
</dbReference>
<dbReference type="InterPro" id="IPR003697">
    <property type="entry name" value="Maf-like"/>
</dbReference>
<dbReference type="EC" id="3.6.1.9" evidence="4"/>
<dbReference type="PIRSF" id="PIRSF006305">
    <property type="entry name" value="Maf"/>
    <property type="match status" value="1"/>
</dbReference>
<dbReference type="GO" id="GO:0005737">
    <property type="term" value="C:cytoplasm"/>
    <property type="evidence" value="ECO:0007669"/>
    <property type="project" value="UniProtKB-SubCell"/>
</dbReference>
<dbReference type="Pfam" id="PF02545">
    <property type="entry name" value="Maf"/>
    <property type="match status" value="1"/>
</dbReference>
<dbReference type="NCBIfam" id="TIGR00172">
    <property type="entry name" value="maf"/>
    <property type="match status" value="1"/>
</dbReference>
<comment type="function">
    <text evidence="4">Nucleoside triphosphate pyrophosphatase. May have a dual role in cell division arrest and in preventing the incorporation of modified nucleotides into cellular nucleic acids.</text>
</comment>
<comment type="caution">
    <text evidence="4">Lacks conserved residue(s) required for the propagation of feature annotation.</text>
</comment>
<dbReference type="PANTHER" id="PTHR43213">
    <property type="entry name" value="BIFUNCTIONAL DTTP/UTP PYROPHOSPHATASE/METHYLTRANSFERASE PROTEIN-RELATED"/>
    <property type="match status" value="1"/>
</dbReference>
<dbReference type="PANTHER" id="PTHR43213:SF5">
    <property type="entry name" value="BIFUNCTIONAL DTTP_UTP PYROPHOSPHATASE_METHYLTRANSFERASE PROTEIN-RELATED"/>
    <property type="match status" value="1"/>
</dbReference>
<dbReference type="Proteomes" id="UP000295097">
    <property type="component" value="Unassembled WGS sequence"/>
</dbReference>
<comment type="cofactor">
    <cofactor evidence="1 4">
        <name>a divalent metal cation</name>
        <dbReference type="ChEBI" id="CHEBI:60240"/>
    </cofactor>
</comment>